<organism evidence="2 3">
    <name type="scientific">Cronartium quercuum f. sp. fusiforme G11</name>
    <dbReference type="NCBI Taxonomy" id="708437"/>
    <lineage>
        <taxon>Eukaryota</taxon>
        <taxon>Fungi</taxon>
        <taxon>Dikarya</taxon>
        <taxon>Basidiomycota</taxon>
        <taxon>Pucciniomycotina</taxon>
        <taxon>Pucciniomycetes</taxon>
        <taxon>Pucciniales</taxon>
        <taxon>Coleosporiaceae</taxon>
        <taxon>Cronartium</taxon>
    </lineage>
</organism>
<gene>
    <name evidence="2" type="ORF">CROQUDRAFT_97016</name>
</gene>
<evidence type="ECO:0000256" key="1">
    <source>
        <dbReference type="SAM" id="MobiDB-lite"/>
    </source>
</evidence>
<dbReference type="EMBL" id="MU167335">
    <property type="protein sequence ID" value="KAG0142868.1"/>
    <property type="molecule type" value="Genomic_DNA"/>
</dbReference>
<evidence type="ECO:0000313" key="2">
    <source>
        <dbReference type="EMBL" id="KAG0142868.1"/>
    </source>
</evidence>
<protein>
    <submittedName>
        <fullName evidence="2">Uncharacterized protein</fullName>
    </submittedName>
</protein>
<reference evidence="2" key="1">
    <citation type="submission" date="2013-11" db="EMBL/GenBank/DDBJ databases">
        <title>Genome sequence of the fusiform rust pathogen reveals effectors for host alternation and coevolution with pine.</title>
        <authorList>
            <consortium name="DOE Joint Genome Institute"/>
            <person name="Smith K."/>
            <person name="Pendleton A."/>
            <person name="Kubisiak T."/>
            <person name="Anderson C."/>
            <person name="Salamov A."/>
            <person name="Aerts A."/>
            <person name="Riley R."/>
            <person name="Clum A."/>
            <person name="Lindquist E."/>
            <person name="Ence D."/>
            <person name="Campbell M."/>
            <person name="Kronenberg Z."/>
            <person name="Feau N."/>
            <person name="Dhillon B."/>
            <person name="Hamelin R."/>
            <person name="Burleigh J."/>
            <person name="Smith J."/>
            <person name="Yandell M."/>
            <person name="Nelson C."/>
            <person name="Grigoriev I."/>
            <person name="Davis J."/>
        </authorList>
    </citation>
    <scope>NUCLEOTIDE SEQUENCE</scope>
    <source>
        <strain evidence="2">G11</strain>
    </source>
</reference>
<dbReference type="Proteomes" id="UP000886653">
    <property type="component" value="Unassembled WGS sequence"/>
</dbReference>
<evidence type="ECO:0000313" key="3">
    <source>
        <dbReference type="Proteomes" id="UP000886653"/>
    </source>
</evidence>
<comment type="caution">
    <text evidence="2">The sequence shown here is derived from an EMBL/GenBank/DDBJ whole genome shotgun (WGS) entry which is preliminary data.</text>
</comment>
<name>A0A9P6T9S8_9BASI</name>
<sequence>MQQPAAQDYANQPHNQYRPYPVMQAQPQYPVPGFQHQEHQNQHQPMFDEIQENNQQPQNPQPQILLCPVPEDRCGTPTVPCCWQSLEGRKTQQ</sequence>
<proteinExistence type="predicted"/>
<keyword evidence="3" id="KW-1185">Reference proteome</keyword>
<dbReference type="AlphaFoldDB" id="A0A9P6T9S8"/>
<feature type="compositionally biased region" description="Polar residues" evidence="1">
    <location>
        <begin position="1"/>
        <end position="15"/>
    </location>
</feature>
<feature type="region of interest" description="Disordered" evidence="1">
    <location>
        <begin position="1"/>
        <end position="64"/>
    </location>
</feature>
<accession>A0A9P6T9S8</accession>
<feature type="compositionally biased region" description="Low complexity" evidence="1">
    <location>
        <begin position="52"/>
        <end position="64"/>
    </location>
</feature>